<feature type="compositionally biased region" description="Polar residues" evidence="1">
    <location>
        <begin position="209"/>
        <end position="218"/>
    </location>
</feature>
<feature type="region of interest" description="Disordered" evidence="1">
    <location>
        <begin position="209"/>
        <end position="232"/>
    </location>
</feature>
<comment type="caution">
    <text evidence="2">The sequence shown here is derived from an EMBL/GenBank/DDBJ whole genome shotgun (WGS) entry which is preliminary data.</text>
</comment>
<feature type="compositionally biased region" description="Low complexity" evidence="1">
    <location>
        <begin position="22"/>
        <end position="40"/>
    </location>
</feature>
<protein>
    <submittedName>
        <fullName evidence="2">Uncharacterized protein</fullName>
    </submittedName>
</protein>
<evidence type="ECO:0000313" key="2">
    <source>
        <dbReference type="EMBL" id="KAL0070915.1"/>
    </source>
</evidence>
<name>A0ABR3ABP4_9AGAR</name>
<feature type="region of interest" description="Disordered" evidence="1">
    <location>
        <begin position="18"/>
        <end position="197"/>
    </location>
</feature>
<evidence type="ECO:0000313" key="3">
    <source>
        <dbReference type="Proteomes" id="UP001437256"/>
    </source>
</evidence>
<sequence length="232" mass="24745">MTTLPSFVELVATLGLDSAKGSSQDASSCSSASQSSPSSPRADKLGIPATSPTRSRSSPSLRDCAARSRTARYSPYSPTLSTSSSPRPSPSPRMRRKAQSNKLSINIFGSSTDLAANTPISSYVRRKTPMTSPTSPTFSRSRSNPPSYPMTLPKLPTFLPRSASSDSFPLTPESEVEGFTVGPAISTKPSLSEDAIRSSRYQTGIRISTSPRSSNVNVNAEKYPRHPVVQVV</sequence>
<dbReference type="EMBL" id="JBBXMP010000005">
    <property type="protein sequence ID" value="KAL0070915.1"/>
    <property type="molecule type" value="Genomic_DNA"/>
</dbReference>
<keyword evidence="3" id="KW-1185">Reference proteome</keyword>
<accession>A0ABR3ABP4</accession>
<evidence type="ECO:0000256" key="1">
    <source>
        <dbReference type="SAM" id="MobiDB-lite"/>
    </source>
</evidence>
<proteinExistence type="predicted"/>
<gene>
    <name evidence="2" type="ORF">AAF712_002136</name>
</gene>
<feature type="compositionally biased region" description="Polar residues" evidence="1">
    <location>
        <begin position="100"/>
        <end position="121"/>
    </location>
</feature>
<dbReference type="Proteomes" id="UP001437256">
    <property type="component" value="Unassembled WGS sequence"/>
</dbReference>
<reference evidence="2 3" key="1">
    <citation type="submission" date="2024-05" db="EMBL/GenBank/DDBJ databases">
        <title>A draft genome resource for the thread blight pathogen Marasmius tenuissimus strain MS-2.</title>
        <authorList>
            <person name="Yulfo-Soto G.E."/>
            <person name="Baruah I.K."/>
            <person name="Amoako-Attah I."/>
            <person name="Bukari Y."/>
            <person name="Meinhardt L.W."/>
            <person name="Bailey B.A."/>
            <person name="Cohen S.P."/>
        </authorList>
    </citation>
    <scope>NUCLEOTIDE SEQUENCE [LARGE SCALE GENOMIC DNA]</scope>
    <source>
        <strain evidence="2 3">MS-2</strain>
    </source>
</reference>
<feature type="compositionally biased region" description="Low complexity" evidence="1">
    <location>
        <begin position="50"/>
        <end position="60"/>
    </location>
</feature>
<organism evidence="2 3">
    <name type="scientific">Marasmius tenuissimus</name>
    <dbReference type="NCBI Taxonomy" id="585030"/>
    <lineage>
        <taxon>Eukaryota</taxon>
        <taxon>Fungi</taxon>
        <taxon>Dikarya</taxon>
        <taxon>Basidiomycota</taxon>
        <taxon>Agaricomycotina</taxon>
        <taxon>Agaricomycetes</taxon>
        <taxon>Agaricomycetidae</taxon>
        <taxon>Agaricales</taxon>
        <taxon>Marasmiineae</taxon>
        <taxon>Marasmiaceae</taxon>
        <taxon>Marasmius</taxon>
    </lineage>
</organism>
<feature type="compositionally biased region" description="Low complexity" evidence="1">
    <location>
        <begin position="129"/>
        <end position="145"/>
    </location>
</feature>
<feature type="compositionally biased region" description="Low complexity" evidence="1">
    <location>
        <begin position="72"/>
        <end position="86"/>
    </location>
</feature>